<keyword evidence="4" id="KW-0560">Oxidoreductase</keyword>
<keyword evidence="9" id="KW-1185">Reference proteome</keyword>
<evidence type="ECO:0000256" key="8">
    <source>
        <dbReference type="SAM" id="SignalP"/>
    </source>
</evidence>
<evidence type="ECO:0000256" key="2">
    <source>
        <dbReference type="ARBA" id="ARBA00012852"/>
    </source>
</evidence>
<keyword evidence="8" id="KW-0732">Signal</keyword>
<reference evidence="10" key="1">
    <citation type="submission" date="2025-08" db="UniProtKB">
        <authorList>
            <consortium name="RefSeq"/>
        </authorList>
    </citation>
    <scope>IDENTIFICATION</scope>
    <source>
        <tissue evidence="10">Thorax and Abdomen</tissue>
    </source>
</reference>
<dbReference type="EC" id="1.1.1.300" evidence="2"/>
<keyword evidence="3" id="KW-0521">NADP</keyword>
<evidence type="ECO:0000256" key="7">
    <source>
        <dbReference type="RuleBase" id="RU000363"/>
    </source>
</evidence>
<dbReference type="Gene3D" id="3.40.50.720">
    <property type="entry name" value="NAD(P)-binding Rossmann-like Domain"/>
    <property type="match status" value="1"/>
</dbReference>
<evidence type="ECO:0000256" key="4">
    <source>
        <dbReference type="ARBA" id="ARBA00023002"/>
    </source>
</evidence>
<dbReference type="RefSeq" id="XP_015514659.1">
    <property type="nucleotide sequence ID" value="XM_015659173.2"/>
</dbReference>
<dbReference type="AlphaFoldDB" id="A0A6J0BIT6"/>
<evidence type="ECO:0000313" key="9">
    <source>
        <dbReference type="Proteomes" id="UP000829291"/>
    </source>
</evidence>
<dbReference type="PRINTS" id="PR00080">
    <property type="entry name" value="SDRFAMILY"/>
</dbReference>
<gene>
    <name evidence="10" type="primary">LOC107220529</name>
</gene>
<keyword evidence="5" id="KW-0443">Lipid metabolism</keyword>
<dbReference type="PANTHER" id="PTHR43157">
    <property type="entry name" value="PHOSPHATIDYLINOSITOL-GLYCAN BIOSYNTHESIS CLASS F PROTEIN-RELATED"/>
    <property type="match status" value="1"/>
</dbReference>
<evidence type="ECO:0000313" key="10">
    <source>
        <dbReference type="RefSeq" id="XP_015514659.1"/>
    </source>
</evidence>
<dbReference type="InParanoid" id="A0A6J0BIT6"/>
<name>A0A6J0BIT6_NEOLC</name>
<dbReference type="InterPro" id="IPR036291">
    <property type="entry name" value="NAD(P)-bd_dom_sf"/>
</dbReference>
<dbReference type="InterPro" id="IPR002347">
    <property type="entry name" value="SDR_fam"/>
</dbReference>
<dbReference type="GO" id="GO:0052650">
    <property type="term" value="F:all-trans-retinol dehydrogenase (NADP+) activity"/>
    <property type="evidence" value="ECO:0007669"/>
    <property type="project" value="UniProtKB-EC"/>
</dbReference>
<dbReference type="SUPFAM" id="SSF51735">
    <property type="entry name" value="NAD(P)-binding Rossmann-fold domains"/>
    <property type="match status" value="1"/>
</dbReference>
<dbReference type="FunCoup" id="A0A6J0BIT6">
    <property type="interactions" value="354"/>
</dbReference>
<dbReference type="Pfam" id="PF00106">
    <property type="entry name" value="adh_short"/>
    <property type="match status" value="1"/>
</dbReference>
<evidence type="ECO:0000256" key="3">
    <source>
        <dbReference type="ARBA" id="ARBA00022857"/>
    </source>
</evidence>
<dbReference type="GeneID" id="107220529"/>
<dbReference type="KEGG" id="nlo:107220529"/>
<comment type="pathway">
    <text evidence="1">Cofactor metabolism; retinol metabolism.</text>
</comment>
<dbReference type="PANTHER" id="PTHR43157:SF31">
    <property type="entry name" value="PHOSPHATIDYLINOSITOL-GLYCAN BIOSYNTHESIS CLASS F PROTEIN"/>
    <property type="match status" value="1"/>
</dbReference>
<evidence type="ECO:0000256" key="6">
    <source>
        <dbReference type="ARBA" id="ARBA00050568"/>
    </source>
</evidence>
<comment type="catalytic activity">
    <reaction evidence="6">
        <text>all-trans-retinol + NADP(+) = all-trans-retinal + NADPH + H(+)</text>
        <dbReference type="Rhea" id="RHEA:25033"/>
        <dbReference type="ChEBI" id="CHEBI:15378"/>
        <dbReference type="ChEBI" id="CHEBI:17336"/>
        <dbReference type="ChEBI" id="CHEBI:17898"/>
        <dbReference type="ChEBI" id="CHEBI:57783"/>
        <dbReference type="ChEBI" id="CHEBI:58349"/>
        <dbReference type="EC" id="1.1.1.300"/>
    </reaction>
</comment>
<feature type="chain" id="PRO_5026854547" description="NADP-retinol dehydrogenase" evidence="8">
    <location>
        <begin position="21"/>
        <end position="325"/>
    </location>
</feature>
<evidence type="ECO:0000256" key="1">
    <source>
        <dbReference type="ARBA" id="ARBA00004891"/>
    </source>
</evidence>
<comment type="similarity">
    <text evidence="7">Belongs to the short-chain dehydrogenases/reductases (SDR) family.</text>
</comment>
<dbReference type="OrthoDB" id="191139at2759"/>
<dbReference type="Proteomes" id="UP000829291">
    <property type="component" value="Chromosome 4"/>
</dbReference>
<organism evidence="10">
    <name type="scientific">Neodiprion lecontei</name>
    <name type="common">Redheaded pine sawfly</name>
    <dbReference type="NCBI Taxonomy" id="441921"/>
    <lineage>
        <taxon>Eukaryota</taxon>
        <taxon>Metazoa</taxon>
        <taxon>Ecdysozoa</taxon>
        <taxon>Arthropoda</taxon>
        <taxon>Hexapoda</taxon>
        <taxon>Insecta</taxon>
        <taxon>Pterygota</taxon>
        <taxon>Neoptera</taxon>
        <taxon>Endopterygota</taxon>
        <taxon>Hymenoptera</taxon>
        <taxon>Tenthredinoidea</taxon>
        <taxon>Diprionidae</taxon>
        <taxon>Diprioninae</taxon>
        <taxon>Neodiprion</taxon>
    </lineage>
</organism>
<feature type="signal peptide" evidence="8">
    <location>
        <begin position="1"/>
        <end position="20"/>
    </location>
</feature>
<proteinExistence type="inferred from homology"/>
<accession>A0A6J0BIT6</accession>
<dbReference type="PRINTS" id="PR00081">
    <property type="entry name" value="GDHRDH"/>
</dbReference>
<dbReference type="FunFam" id="3.40.50.720:FF:000145">
    <property type="entry name" value="Retinol dehydrogenase 12"/>
    <property type="match status" value="1"/>
</dbReference>
<sequence length="325" mass="36462">MVWMPPKIILICSFPCTVVALASLKKEHTGGTYYKGKEKLTDKVVVITGANTGIGKETALEMARRDAKVIMACRDMYKCEESRQNIVLETKNKYVYCRKCDLSSFESIRQFVDRFKKEQSKLHILVNNGGVMRCPKSTTADGIETQLGVNHMGHFLLTNLLLDRLKSSAPSRIINVSSIAHKRGDIDVTDLNSEKDYDPAKAYAQSKLANILFTNELARKLQGTGVTANAVHPGIVDTDIIRHMGFYNSTFSKIFLYPFAWPFIKTPKQGAQTCIYAALDPSLKDVSGKYFSNCEEADTAPQAKDEKLAKWLWLTSEKWTRLNAT</sequence>
<evidence type="ECO:0000256" key="5">
    <source>
        <dbReference type="ARBA" id="ARBA00023098"/>
    </source>
</evidence>
<protein>
    <recommendedName>
        <fullName evidence="2">NADP-retinol dehydrogenase</fullName>
        <ecNumber evidence="2">1.1.1.300</ecNumber>
    </recommendedName>
</protein>